<sequence length="324" mass="36878">MTSPQGMDELFWGWDHEDVNDWVERLTMAVEKYGVVDADDIRMKLDAFKQELKERVQKYFERLDKIFQRCRIQDAEQRQRLMARLQLEIRKVCVVRMFTHIEELVVVATELEKVLGELGETPYEPLKEEHEDGVSETTMEKQNVFSYTRVLKRRMPVEVVPGVTVQGLEVIGEGMGINREASVKSKIVAHFIKGRISLSSMETILMILGKLEHFESLVKLARRCRDSEAGENQISMVRHGPGTDVKCYPNDGGMLHRLNLGPTIHDVSTNLEKMQISGIQMTLGVTQQHNSTIGKVTTVSISDSDIDIDDNEPCDIKLPISGYS</sequence>
<dbReference type="EMBL" id="OZ023719">
    <property type="protein sequence ID" value="CAK9868352.1"/>
    <property type="molecule type" value="Genomic_DNA"/>
</dbReference>
<gene>
    <name evidence="1" type="ORF">CSSPJE1EN2_LOCUS11311</name>
</gene>
<accession>A0ABP1B1D4</accession>
<evidence type="ECO:0000313" key="2">
    <source>
        <dbReference type="Proteomes" id="UP001497522"/>
    </source>
</evidence>
<organism evidence="1 2">
    <name type="scientific">Sphagnum jensenii</name>
    <dbReference type="NCBI Taxonomy" id="128206"/>
    <lineage>
        <taxon>Eukaryota</taxon>
        <taxon>Viridiplantae</taxon>
        <taxon>Streptophyta</taxon>
        <taxon>Embryophyta</taxon>
        <taxon>Bryophyta</taxon>
        <taxon>Sphagnophytina</taxon>
        <taxon>Sphagnopsida</taxon>
        <taxon>Sphagnales</taxon>
        <taxon>Sphagnaceae</taxon>
        <taxon>Sphagnum</taxon>
    </lineage>
</organism>
<keyword evidence="2" id="KW-1185">Reference proteome</keyword>
<reference evidence="1" key="1">
    <citation type="submission" date="2024-03" db="EMBL/GenBank/DDBJ databases">
        <authorList>
            <consortium name="ELIXIR-Norway"/>
            <consortium name="Elixir Norway"/>
        </authorList>
    </citation>
    <scope>NUCLEOTIDE SEQUENCE</scope>
</reference>
<proteinExistence type="predicted"/>
<evidence type="ECO:0000313" key="1">
    <source>
        <dbReference type="EMBL" id="CAK9868352.1"/>
    </source>
</evidence>
<dbReference type="Proteomes" id="UP001497522">
    <property type="component" value="Chromosome 18"/>
</dbReference>
<protein>
    <submittedName>
        <fullName evidence="1">Uncharacterized protein</fullName>
    </submittedName>
</protein>
<name>A0ABP1B1D4_9BRYO</name>